<evidence type="ECO:0000313" key="3">
    <source>
        <dbReference type="Proteomes" id="UP001497516"/>
    </source>
</evidence>
<reference evidence="2 3" key="1">
    <citation type="submission" date="2024-04" db="EMBL/GenBank/DDBJ databases">
        <authorList>
            <person name="Fracassetti M."/>
        </authorList>
    </citation>
    <scope>NUCLEOTIDE SEQUENCE [LARGE SCALE GENOMIC DNA]</scope>
</reference>
<organism evidence="2 3">
    <name type="scientific">Linum trigynum</name>
    <dbReference type="NCBI Taxonomy" id="586398"/>
    <lineage>
        <taxon>Eukaryota</taxon>
        <taxon>Viridiplantae</taxon>
        <taxon>Streptophyta</taxon>
        <taxon>Embryophyta</taxon>
        <taxon>Tracheophyta</taxon>
        <taxon>Spermatophyta</taxon>
        <taxon>Magnoliopsida</taxon>
        <taxon>eudicotyledons</taxon>
        <taxon>Gunneridae</taxon>
        <taxon>Pentapetalae</taxon>
        <taxon>rosids</taxon>
        <taxon>fabids</taxon>
        <taxon>Malpighiales</taxon>
        <taxon>Linaceae</taxon>
        <taxon>Linum</taxon>
    </lineage>
</organism>
<feature type="region of interest" description="Disordered" evidence="1">
    <location>
        <begin position="91"/>
        <end position="120"/>
    </location>
</feature>
<accession>A0AAV2FXV1</accession>
<dbReference type="Proteomes" id="UP001497516">
    <property type="component" value="Chromosome 7"/>
</dbReference>
<sequence length="120" mass="13552">MPFGILSHLRCFELFKKIGDFYGGFLDIFYGEWSDAFVLIKVLRKTHIPDKVPVLFGTTMSVVRIVASPDSVTSSASLNKCSLFSGYANSHSLESGRPSSDRVAHSRRNLFPQPRRWEPQ</sequence>
<keyword evidence="3" id="KW-1185">Reference proteome</keyword>
<gene>
    <name evidence="2" type="ORF">LTRI10_LOCUS42751</name>
</gene>
<evidence type="ECO:0000256" key="1">
    <source>
        <dbReference type="SAM" id="MobiDB-lite"/>
    </source>
</evidence>
<name>A0AAV2FXV1_9ROSI</name>
<dbReference type="EMBL" id="OZ034820">
    <property type="protein sequence ID" value="CAL1402774.1"/>
    <property type="molecule type" value="Genomic_DNA"/>
</dbReference>
<evidence type="ECO:0000313" key="2">
    <source>
        <dbReference type="EMBL" id="CAL1402774.1"/>
    </source>
</evidence>
<proteinExistence type="predicted"/>
<dbReference type="AlphaFoldDB" id="A0AAV2FXV1"/>
<protein>
    <submittedName>
        <fullName evidence="2">Uncharacterized protein</fullName>
    </submittedName>
</protein>